<comment type="caution">
    <text evidence="1">The sequence shown here is derived from an EMBL/GenBank/DDBJ whole genome shotgun (WGS) entry which is preliminary data.</text>
</comment>
<dbReference type="EMBL" id="JABSTV010001253">
    <property type="protein sequence ID" value="KAH7944016.1"/>
    <property type="molecule type" value="Genomic_DNA"/>
</dbReference>
<proteinExistence type="predicted"/>
<name>A0A9D4PLN5_RHISA</name>
<sequence>MMLCAAALERVSRHPALVTDLAEVLRISKTEAANAVRQRFEKMQGLHDFMRLAGVVRHRACCEEDGSTQLDAFDIQCWHHVRRYLRLDDVACDLTELPSSP</sequence>
<reference evidence="1" key="1">
    <citation type="journal article" date="2020" name="Cell">
        <title>Large-Scale Comparative Analyses of Tick Genomes Elucidate Their Genetic Diversity and Vector Capacities.</title>
        <authorList>
            <consortium name="Tick Genome and Microbiome Consortium (TIGMIC)"/>
            <person name="Jia N."/>
            <person name="Wang J."/>
            <person name="Shi W."/>
            <person name="Du L."/>
            <person name="Sun Y."/>
            <person name="Zhan W."/>
            <person name="Jiang J.F."/>
            <person name="Wang Q."/>
            <person name="Zhang B."/>
            <person name="Ji P."/>
            <person name="Bell-Sakyi L."/>
            <person name="Cui X.M."/>
            <person name="Yuan T.T."/>
            <person name="Jiang B.G."/>
            <person name="Yang W.F."/>
            <person name="Lam T.T."/>
            <person name="Chang Q.C."/>
            <person name="Ding S.J."/>
            <person name="Wang X.J."/>
            <person name="Zhu J.G."/>
            <person name="Ruan X.D."/>
            <person name="Zhao L."/>
            <person name="Wei J.T."/>
            <person name="Ye R.Z."/>
            <person name="Que T.C."/>
            <person name="Du C.H."/>
            <person name="Zhou Y.H."/>
            <person name="Cheng J.X."/>
            <person name="Dai P.F."/>
            <person name="Guo W.B."/>
            <person name="Han X.H."/>
            <person name="Huang E.J."/>
            <person name="Li L.F."/>
            <person name="Wei W."/>
            <person name="Gao Y.C."/>
            <person name="Liu J.Z."/>
            <person name="Shao H.Z."/>
            <person name="Wang X."/>
            <person name="Wang C.C."/>
            <person name="Yang T.C."/>
            <person name="Huo Q.B."/>
            <person name="Li W."/>
            <person name="Chen H.Y."/>
            <person name="Chen S.E."/>
            <person name="Zhou L.G."/>
            <person name="Ni X.B."/>
            <person name="Tian J.H."/>
            <person name="Sheng Y."/>
            <person name="Liu T."/>
            <person name="Pan Y.S."/>
            <person name="Xia L.Y."/>
            <person name="Li J."/>
            <person name="Zhao F."/>
            <person name="Cao W.C."/>
        </authorList>
    </citation>
    <scope>NUCLEOTIDE SEQUENCE</scope>
    <source>
        <strain evidence="1">Rsan-2018</strain>
    </source>
</reference>
<dbReference type="VEuPathDB" id="VectorBase:RSAN_037967"/>
<dbReference type="AlphaFoldDB" id="A0A9D4PLN5"/>
<organism evidence="1 2">
    <name type="scientific">Rhipicephalus sanguineus</name>
    <name type="common">Brown dog tick</name>
    <name type="synonym">Ixodes sanguineus</name>
    <dbReference type="NCBI Taxonomy" id="34632"/>
    <lineage>
        <taxon>Eukaryota</taxon>
        <taxon>Metazoa</taxon>
        <taxon>Ecdysozoa</taxon>
        <taxon>Arthropoda</taxon>
        <taxon>Chelicerata</taxon>
        <taxon>Arachnida</taxon>
        <taxon>Acari</taxon>
        <taxon>Parasitiformes</taxon>
        <taxon>Ixodida</taxon>
        <taxon>Ixodoidea</taxon>
        <taxon>Ixodidae</taxon>
        <taxon>Rhipicephalinae</taxon>
        <taxon>Rhipicephalus</taxon>
        <taxon>Rhipicephalus</taxon>
    </lineage>
</organism>
<reference evidence="1" key="2">
    <citation type="submission" date="2021-09" db="EMBL/GenBank/DDBJ databases">
        <authorList>
            <person name="Jia N."/>
            <person name="Wang J."/>
            <person name="Shi W."/>
            <person name="Du L."/>
            <person name="Sun Y."/>
            <person name="Zhan W."/>
            <person name="Jiang J."/>
            <person name="Wang Q."/>
            <person name="Zhang B."/>
            <person name="Ji P."/>
            <person name="Sakyi L.B."/>
            <person name="Cui X."/>
            <person name="Yuan T."/>
            <person name="Jiang B."/>
            <person name="Yang W."/>
            <person name="Lam T.T.-Y."/>
            <person name="Chang Q."/>
            <person name="Ding S."/>
            <person name="Wang X."/>
            <person name="Zhu J."/>
            <person name="Ruan X."/>
            <person name="Zhao L."/>
            <person name="Wei J."/>
            <person name="Que T."/>
            <person name="Du C."/>
            <person name="Cheng J."/>
            <person name="Dai P."/>
            <person name="Han X."/>
            <person name="Huang E."/>
            <person name="Gao Y."/>
            <person name="Liu J."/>
            <person name="Shao H."/>
            <person name="Ye R."/>
            <person name="Li L."/>
            <person name="Wei W."/>
            <person name="Wang X."/>
            <person name="Wang C."/>
            <person name="Huo Q."/>
            <person name="Li W."/>
            <person name="Guo W."/>
            <person name="Chen H."/>
            <person name="Chen S."/>
            <person name="Zhou L."/>
            <person name="Zhou L."/>
            <person name="Ni X."/>
            <person name="Tian J."/>
            <person name="Zhou Y."/>
            <person name="Sheng Y."/>
            <person name="Liu T."/>
            <person name="Pan Y."/>
            <person name="Xia L."/>
            <person name="Li J."/>
            <person name="Zhao F."/>
            <person name="Cao W."/>
        </authorList>
    </citation>
    <scope>NUCLEOTIDE SEQUENCE</scope>
    <source>
        <strain evidence="1">Rsan-2018</strain>
        <tissue evidence="1">Larvae</tissue>
    </source>
</reference>
<keyword evidence="2" id="KW-1185">Reference proteome</keyword>
<protein>
    <submittedName>
        <fullName evidence="1">Uncharacterized protein</fullName>
    </submittedName>
</protein>
<evidence type="ECO:0000313" key="1">
    <source>
        <dbReference type="EMBL" id="KAH7944016.1"/>
    </source>
</evidence>
<evidence type="ECO:0000313" key="2">
    <source>
        <dbReference type="Proteomes" id="UP000821837"/>
    </source>
</evidence>
<accession>A0A9D4PLN5</accession>
<dbReference type="Proteomes" id="UP000821837">
    <property type="component" value="Unassembled WGS sequence"/>
</dbReference>
<gene>
    <name evidence="1" type="ORF">HPB52_014304</name>
</gene>